<feature type="domain" description="RNA polymerase sigma-70 region 2" evidence="5">
    <location>
        <begin position="13"/>
        <end position="74"/>
    </location>
</feature>
<dbReference type="InterPro" id="IPR014284">
    <property type="entry name" value="RNA_pol_sigma-70_dom"/>
</dbReference>
<protein>
    <submittedName>
        <fullName evidence="7">RNA polymerase ECF family sigma subunit</fullName>
    </submittedName>
</protein>
<evidence type="ECO:0000256" key="4">
    <source>
        <dbReference type="ARBA" id="ARBA00023163"/>
    </source>
</evidence>
<dbReference type="Proteomes" id="UP000249547">
    <property type="component" value="Unassembled WGS sequence"/>
</dbReference>
<dbReference type="GO" id="GO:0003677">
    <property type="term" value="F:DNA binding"/>
    <property type="evidence" value="ECO:0007669"/>
    <property type="project" value="InterPro"/>
</dbReference>
<evidence type="ECO:0000313" key="8">
    <source>
        <dbReference type="Proteomes" id="UP000249547"/>
    </source>
</evidence>
<dbReference type="PANTHER" id="PTHR43133:SF25">
    <property type="entry name" value="RNA POLYMERASE SIGMA FACTOR RFAY-RELATED"/>
    <property type="match status" value="1"/>
</dbReference>
<dbReference type="Gene3D" id="1.10.10.10">
    <property type="entry name" value="Winged helix-like DNA-binding domain superfamily/Winged helix DNA-binding domain"/>
    <property type="match status" value="1"/>
</dbReference>
<dbReference type="NCBIfam" id="TIGR02937">
    <property type="entry name" value="sigma70-ECF"/>
    <property type="match status" value="1"/>
</dbReference>
<comment type="caution">
    <text evidence="7">The sequence shown here is derived from an EMBL/GenBank/DDBJ whole genome shotgun (WGS) entry which is preliminary data.</text>
</comment>
<evidence type="ECO:0000256" key="3">
    <source>
        <dbReference type="ARBA" id="ARBA00023082"/>
    </source>
</evidence>
<accession>A0A327QNF9</accession>
<dbReference type="AlphaFoldDB" id="A0A327QNF9"/>
<dbReference type="PANTHER" id="PTHR43133">
    <property type="entry name" value="RNA POLYMERASE ECF-TYPE SIGMA FACTO"/>
    <property type="match status" value="1"/>
</dbReference>
<name>A0A327QNF9_9BACT</name>
<keyword evidence="8" id="KW-1185">Reference proteome</keyword>
<dbReference type="EMBL" id="QLLL01000004">
    <property type="protein sequence ID" value="RAJ05192.1"/>
    <property type="molecule type" value="Genomic_DNA"/>
</dbReference>
<keyword evidence="4" id="KW-0804">Transcription</keyword>
<dbReference type="InterPro" id="IPR013324">
    <property type="entry name" value="RNA_pol_sigma_r3/r4-like"/>
</dbReference>
<sequence length="163" mass="18984">MLPTEFNHHLLLHTNLLRAYAVKLTGDIEMSKDLYQDTYCKALSHREQFIPGTNMKAWLHTIMYNTFINQLKRKHLYAKYKLFQERLPVAEFDAVDERILHMEVKELAIMINGLPSPFRDCLQKYCKGFTYAEIAQQSGEPIGTIKSRVHVARKLIKAKVSDT</sequence>
<dbReference type="GO" id="GO:0006352">
    <property type="term" value="P:DNA-templated transcription initiation"/>
    <property type="evidence" value="ECO:0007669"/>
    <property type="project" value="InterPro"/>
</dbReference>
<dbReference type="InterPro" id="IPR013325">
    <property type="entry name" value="RNA_pol_sigma_r2"/>
</dbReference>
<dbReference type="GO" id="GO:0016987">
    <property type="term" value="F:sigma factor activity"/>
    <property type="evidence" value="ECO:0007669"/>
    <property type="project" value="UniProtKB-KW"/>
</dbReference>
<keyword evidence="2" id="KW-0805">Transcription regulation</keyword>
<proteinExistence type="inferred from homology"/>
<evidence type="ECO:0000256" key="1">
    <source>
        <dbReference type="ARBA" id="ARBA00010641"/>
    </source>
</evidence>
<dbReference type="InterPro" id="IPR007627">
    <property type="entry name" value="RNA_pol_sigma70_r2"/>
</dbReference>
<dbReference type="InterPro" id="IPR013249">
    <property type="entry name" value="RNA_pol_sigma70_r4_t2"/>
</dbReference>
<dbReference type="Gene3D" id="1.10.1740.10">
    <property type="match status" value="1"/>
</dbReference>
<dbReference type="RefSeq" id="WP_158538600.1">
    <property type="nucleotide sequence ID" value="NZ_QLLL01000004.1"/>
</dbReference>
<dbReference type="InterPro" id="IPR036388">
    <property type="entry name" value="WH-like_DNA-bd_sf"/>
</dbReference>
<reference evidence="7 8" key="1">
    <citation type="submission" date="2018-06" db="EMBL/GenBank/DDBJ databases">
        <title>Genomic Encyclopedia of Archaeal and Bacterial Type Strains, Phase II (KMG-II): from individual species to whole genera.</title>
        <authorList>
            <person name="Goeker M."/>
        </authorList>
    </citation>
    <scope>NUCLEOTIDE SEQUENCE [LARGE SCALE GENOMIC DNA]</scope>
    <source>
        <strain evidence="7 8">DSM 23857</strain>
    </source>
</reference>
<dbReference type="InterPro" id="IPR039425">
    <property type="entry name" value="RNA_pol_sigma-70-like"/>
</dbReference>
<evidence type="ECO:0000256" key="2">
    <source>
        <dbReference type="ARBA" id="ARBA00023015"/>
    </source>
</evidence>
<gene>
    <name evidence="7" type="ORF">LX64_02346</name>
</gene>
<dbReference type="Pfam" id="PF04542">
    <property type="entry name" value="Sigma70_r2"/>
    <property type="match status" value="1"/>
</dbReference>
<dbReference type="Pfam" id="PF08281">
    <property type="entry name" value="Sigma70_r4_2"/>
    <property type="match status" value="1"/>
</dbReference>
<evidence type="ECO:0000259" key="5">
    <source>
        <dbReference type="Pfam" id="PF04542"/>
    </source>
</evidence>
<evidence type="ECO:0000259" key="6">
    <source>
        <dbReference type="Pfam" id="PF08281"/>
    </source>
</evidence>
<dbReference type="SUPFAM" id="SSF88659">
    <property type="entry name" value="Sigma3 and sigma4 domains of RNA polymerase sigma factors"/>
    <property type="match status" value="1"/>
</dbReference>
<comment type="similarity">
    <text evidence="1">Belongs to the sigma-70 factor family. ECF subfamily.</text>
</comment>
<evidence type="ECO:0000313" key="7">
    <source>
        <dbReference type="EMBL" id="RAJ05192.1"/>
    </source>
</evidence>
<organism evidence="7 8">
    <name type="scientific">Chitinophaga skermanii</name>
    <dbReference type="NCBI Taxonomy" id="331697"/>
    <lineage>
        <taxon>Bacteria</taxon>
        <taxon>Pseudomonadati</taxon>
        <taxon>Bacteroidota</taxon>
        <taxon>Chitinophagia</taxon>
        <taxon>Chitinophagales</taxon>
        <taxon>Chitinophagaceae</taxon>
        <taxon>Chitinophaga</taxon>
    </lineage>
</organism>
<keyword evidence="3" id="KW-0731">Sigma factor</keyword>
<dbReference type="OrthoDB" id="9803470at2"/>
<dbReference type="SUPFAM" id="SSF88946">
    <property type="entry name" value="Sigma2 domain of RNA polymerase sigma factors"/>
    <property type="match status" value="1"/>
</dbReference>
<feature type="domain" description="RNA polymerase sigma factor 70 region 4 type 2" evidence="6">
    <location>
        <begin position="110"/>
        <end position="155"/>
    </location>
</feature>